<reference evidence="2 3" key="1">
    <citation type="submission" date="2012-04" db="EMBL/GenBank/DDBJ databases">
        <authorList>
            <person name="Weinstock G."/>
            <person name="Sodergren E."/>
            <person name="Lobos E.A."/>
            <person name="Fulton L."/>
            <person name="Fulton R."/>
            <person name="Courtney L."/>
            <person name="Fronick C."/>
            <person name="O'Laughlin M."/>
            <person name="Godfrey J."/>
            <person name="Wilson R.M."/>
            <person name="Miner T."/>
            <person name="Farmer C."/>
            <person name="Delehaunty K."/>
            <person name="Cordes M."/>
            <person name="Minx P."/>
            <person name="Tomlinson C."/>
            <person name="Chen J."/>
            <person name="Wollam A."/>
            <person name="Pepin K.H."/>
            <person name="Bhonagiri V."/>
            <person name="Zhang X."/>
            <person name="Suruliraj S."/>
            <person name="Warren W."/>
            <person name="Mitreva M."/>
            <person name="Mardis E.R."/>
            <person name="Wilson R.K."/>
        </authorList>
    </citation>
    <scope>NUCLEOTIDE SEQUENCE [LARGE SCALE GENOMIC DNA]</scope>
    <source>
        <strain evidence="2 3">505</strain>
    </source>
</reference>
<evidence type="ECO:0000256" key="1">
    <source>
        <dbReference type="SAM" id="Phobius"/>
    </source>
</evidence>
<name>J7CW63_ENTFC</name>
<dbReference type="EMBL" id="AMBL01000024">
    <property type="protein sequence ID" value="EJY46325.1"/>
    <property type="molecule type" value="Genomic_DNA"/>
</dbReference>
<comment type="caution">
    <text evidence="2">The sequence shown here is derived from an EMBL/GenBank/DDBJ whole genome shotgun (WGS) entry which is preliminary data.</text>
</comment>
<feature type="non-terminal residue" evidence="2">
    <location>
        <position position="74"/>
    </location>
</feature>
<evidence type="ECO:0000313" key="3">
    <source>
        <dbReference type="Proteomes" id="UP000006403"/>
    </source>
</evidence>
<organism evidence="2 3">
    <name type="scientific">Enterococcus faecium 505</name>
    <dbReference type="NCBI Taxonomy" id="1134806"/>
    <lineage>
        <taxon>Bacteria</taxon>
        <taxon>Bacillati</taxon>
        <taxon>Bacillota</taxon>
        <taxon>Bacilli</taxon>
        <taxon>Lactobacillales</taxon>
        <taxon>Enterococcaceae</taxon>
        <taxon>Enterococcus</taxon>
    </lineage>
</organism>
<dbReference type="Proteomes" id="UP000006403">
    <property type="component" value="Unassembled WGS sequence"/>
</dbReference>
<keyword evidence="1" id="KW-0812">Transmembrane</keyword>
<keyword evidence="1" id="KW-1133">Transmembrane helix</keyword>
<feature type="transmembrane region" description="Helical" evidence="1">
    <location>
        <begin position="18"/>
        <end position="37"/>
    </location>
</feature>
<dbReference type="HOGENOM" id="CLU_2915250_0_0_9"/>
<evidence type="ECO:0000313" key="2">
    <source>
        <dbReference type="EMBL" id="EJY46325.1"/>
    </source>
</evidence>
<gene>
    <name evidence="2" type="ORF">HMPREF1348_01020</name>
</gene>
<keyword evidence="1" id="KW-0472">Membrane</keyword>
<dbReference type="AlphaFoldDB" id="J7CW63"/>
<accession>J7CW63</accession>
<sequence>MLEYSGFFIKAVTLKKDIIIVLFFLLLLIGRFILIHYSPLPIIKEKNWIRVFKLHAKKKEPLNCSDPQKLDFFG</sequence>
<protein>
    <submittedName>
        <fullName evidence="2">Uncharacterized protein</fullName>
    </submittedName>
</protein>
<proteinExistence type="predicted"/>